<feature type="binding site" evidence="14">
    <location>
        <begin position="105"/>
        <end position="107"/>
    </location>
    <ligand>
        <name>ATP</name>
        <dbReference type="ChEBI" id="CHEBI:30616"/>
    </ligand>
</feature>
<evidence type="ECO:0000256" key="1">
    <source>
        <dbReference type="ARBA" id="ARBA00004173"/>
    </source>
</evidence>
<dbReference type="GO" id="GO:0005759">
    <property type="term" value="C:mitochondrial matrix"/>
    <property type="evidence" value="ECO:0007669"/>
    <property type="project" value="UniProtKB-ARBA"/>
</dbReference>
<evidence type="ECO:0000313" key="16">
    <source>
        <dbReference type="Ensembl" id="ENSP00000495664.1"/>
    </source>
</evidence>
<comment type="cofactor">
    <cofactor evidence="14">
        <name>Mg(2+)</name>
        <dbReference type="ChEBI" id="CHEBI:18420"/>
    </cofactor>
    <text evidence="14">Binds 1 Mg(2+) ion per subunit.</text>
</comment>
<sequence length="484" mass="52612">MAASMFYGRLVAVATLRNHRPRTAQRAAAQVLGSSGLFNNHGLQVQQQQQRNLSLHEYMSMELLQEAGVSVPKGYVAKSPDEAYAIAKKLGSKDVVIKAQVLAGGRGKGTFESGLKGGVKIVFSPEEAKAVSSQMIGKKLFTKQTGEKGRICNQVLVCERKYPRREYYFAITMERSFQGPVLIGSSHGGVNIEDVAAESPEAIIKEPIDIEEGIKKEQALQLAQKMGFPPNIVESAAENMVKLYSLFLKYDATMIEINPMVEDSDGAGPPGSHIELSCHIHLTWNRSGILCMDAKINFDSNSAYRQKKIFDLQDWTQEDERDKDAAKANLNYIGLDGNIGCLVNGAGLAMATMDIIKLHGGTPANFLDVGGGATVHQVTEAFKLITSDKKVLAILVNIFGGIMRCDVIAQGIVMAVKDLEIKIPVVVRLQGTRVDDAKALIADSGLKILACDDLDEAARMVVKLSEIVTLAKQAHVDVKFQLPI</sequence>
<evidence type="ECO:0007829" key="18">
    <source>
        <dbReference type="PeptideAtlas" id="A0A2R8Y6Y7"/>
    </source>
</evidence>
<dbReference type="PANTHER" id="PTHR11815:SF14">
    <property type="entry name" value="SUCCINATE--COA LIGASE [ADP-FORMING] SUBUNIT BETA, MITOCHONDRIAL"/>
    <property type="match status" value="1"/>
</dbReference>
<comment type="similarity">
    <text evidence="14">Belongs to the succinate/malate CoA ligase beta subunit family. ATP-specific subunit beta subfamily.</text>
</comment>
<dbReference type="Gene3D" id="3.40.50.261">
    <property type="entry name" value="Succinyl-CoA synthetase domains"/>
    <property type="match status" value="1"/>
</dbReference>
<dbReference type="InterPro" id="IPR013815">
    <property type="entry name" value="ATP_grasp_subdomain_1"/>
</dbReference>
<feature type="site" description="Important for substrate specificity" evidence="14">
    <location>
        <position position="162"/>
    </location>
</feature>
<dbReference type="GO" id="GO:0005524">
    <property type="term" value="F:ATP binding"/>
    <property type="evidence" value="ECO:0007669"/>
    <property type="project" value="UniProtKB-UniRule"/>
</dbReference>
<evidence type="ECO:0000256" key="2">
    <source>
        <dbReference type="ARBA" id="ARBA00005064"/>
    </source>
</evidence>
<evidence type="ECO:0000256" key="13">
    <source>
        <dbReference type="ARBA" id="ARBA00054304"/>
    </source>
</evidence>
<comment type="subcellular location">
    <subcellularLocation>
        <location evidence="1 14">Mitochondrion</location>
    </subcellularLocation>
</comment>
<feature type="binding site" evidence="14">
    <location>
        <position position="258"/>
    </location>
    <ligand>
        <name>Mg(2+)</name>
        <dbReference type="ChEBI" id="CHEBI:18420"/>
    </ligand>
</feature>
<dbReference type="SUPFAM" id="SSF52210">
    <property type="entry name" value="Succinyl-CoA synthetase domains"/>
    <property type="match status" value="1"/>
</dbReference>
<evidence type="ECO:0000256" key="12">
    <source>
        <dbReference type="ARBA" id="ARBA00050456"/>
    </source>
</evidence>
<evidence type="ECO:0000256" key="8">
    <source>
        <dbReference type="ARBA" id="ARBA00022842"/>
    </source>
</evidence>
<evidence type="ECO:0007829" key="23">
    <source>
        <dbReference type="PubMed" id="24275569"/>
    </source>
</evidence>
<dbReference type="SMR" id="A0A2R8Y6Y7"/>
<reference evidence="24" key="8">
    <citation type="journal article" date="2015" name="Proteomics">
        <title>N-terminome analysis of the human mitochondrial proteome.</title>
        <authorList>
            <person name="Vaca Jacome A.S."/>
            <person name="Rabilloud T."/>
            <person name="Schaeffer-Reiss C."/>
            <person name="Rompais M."/>
            <person name="Ayoub D."/>
            <person name="Lane L."/>
            <person name="Bairoch A."/>
            <person name="Van Dorsselaer A."/>
            <person name="Carapito C."/>
        </authorList>
    </citation>
    <scope>IDENTIFICATION BY MASS SPECTROMETRY [LARGE SCALE ANALYSIS]</scope>
</reference>
<dbReference type="ChiTaRS" id="SUCLA2">
    <property type="organism name" value="human"/>
</dbReference>
<evidence type="ECO:0000256" key="4">
    <source>
        <dbReference type="ARBA" id="ARBA00022598"/>
    </source>
</evidence>
<dbReference type="OrthoDB" id="1552at2759"/>
<dbReference type="FunFam" id="3.30.1490.20:FF:000040">
    <property type="entry name" value="Succinate--CoA ligase [ADP-forming] subunit beta mitochondrial"/>
    <property type="match status" value="1"/>
</dbReference>
<proteinExistence type="evidence at protein level"/>
<dbReference type="Pfam" id="PF08442">
    <property type="entry name" value="ATP-grasp_2"/>
    <property type="match status" value="1"/>
</dbReference>
<evidence type="ECO:0000256" key="6">
    <source>
        <dbReference type="ARBA" id="ARBA00022741"/>
    </source>
</evidence>
<evidence type="ECO:0000256" key="9">
    <source>
        <dbReference type="ARBA" id="ARBA00022946"/>
    </source>
</evidence>
<evidence type="ECO:0000256" key="5">
    <source>
        <dbReference type="ARBA" id="ARBA00022723"/>
    </source>
</evidence>
<dbReference type="InterPro" id="IPR005809">
    <property type="entry name" value="Succ_CoA_ligase-like_bsu"/>
</dbReference>
<evidence type="ECO:0000259" key="15">
    <source>
        <dbReference type="PROSITE" id="PS50975"/>
    </source>
</evidence>
<organism evidence="16 17">
    <name type="scientific">Homo sapiens</name>
    <name type="common">Human</name>
    <dbReference type="NCBI Taxonomy" id="9606"/>
    <lineage>
        <taxon>Eukaryota</taxon>
        <taxon>Metazoa</taxon>
        <taxon>Chordata</taxon>
        <taxon>Craniata</taxon>
        <taxon>Vertebrata</taxon>
        <taxon>Euteleostomi</taxon>
        <taxon>Mammalia</taxon>
        <taxon>Eutheria</taxon>
        <taxon>Euarchontoglires</taxon>
        <taxon>Primates</taxon>
        <taxon>Haplorrhini</taxon>
        <taxon>Catarrhini</taxon>
        <taxon>Hominidae</taxon>
        <taxon>Homo</taxon>
    </lineage>
</organism>
<feature type="site" description="Important for substrate specificity" evidence="14">
    <location>
        <position position="94"/>
    </location>
</feature>
<keyword evidence="10 14" id="KW-0496">Mitochondrion</keyword>
<dbReference type="Ensembl" id="ENST00000643023.1">
    <property type="protein sequence ID" value="ENSP00000495664.1"/>
    <property type="gene ID" value="ENSG00000136143.16"/>
</dbReference>
<dbReference type="OpenTargets" id="ENSG00000136143"/>
<dbReference type="AlphaFoldDB" id="A0A2R8Y6Y7"/>
<dbReference type="Gene3D" id="3.30.470.20">
    <property type="entry name" value="ATP-grasp fold, B domain"/>
    <property type="match status" value="1"/>
</dbReference>
<dbReference type="InterPro" id="IPR017866">
    <property type="entry name" value="Succ-CoA_synthase_bsu_CS"/>
</dbReference>
<dbReference type="FunFam" id="3.30.470.20:FF:000002">
    <property type="entry name" value="Succinate--CoA ligase [ADP-forming] subunit beta"/>
    <property type="match status" value="1"/>
</dbReference>
<accession>A0A2R8Y6Y7</accession>
<dbReference type="GeneTree" id="ENSGT00390000010170"/>
<keyword evidence="17" id="KW-1185">Reference proteome</keyword>
<keyword evidence="5 14" id="KW-0479">Metal-binding</keyword>
<dbReference type="EMBL" id="AL138962">
    <property type="status" value="NOT_ANNOTATED_CDS"/>
    <property type="molecule type" value="Genomic_DNA"/>
</dbReference>
<dbReference type="ExpressionAtlas" id="A0A2R8Y6Y7">
    <property type="expression patterns" value="baseline and differential"/>
</dbReference>
<dbReference type="PIRSF" id="PIRSF001554">
    <property type="entry name" value="SucCS_beta"/>
    <property type="match status" value="1"/>
</dbReference>
<keyword evidence="4 14" id="KW-0436">Ligase</keyword>
<keyword evidence="6 14" id="KW-0547">Nucleotide-binding</keyword>
<dbReference type="UniPathway" id="UPA00223">
    <property type="reaction ID" value="UER00999"/>
</dbReference>
<dbReference type="GO" id="GO:0005739">
    <property type="term" value="C:mitochondrion"/>
    <property type="evidence" value="ECO:0000314"/>
    <property type="project" value="HPA"/>
</dbReference>
<dbReference type="InterPro" id="IPR013650">
    <property type="entry name" value="ATP-grasp_succ-CoA_synth-type"/>
</dbReference>
<dbReference type="PROSITE" id="PS50975">
    <property type="entry name" value="ATP_GRASP"/>
    <property type="match status" value="1"/>
</dbReference>
<comment type="subunit">
    <text evidence="11">Heterodimer of an alpha and a beta subunit. The beta subunit determines specificity for ATP. Interacts with ALAS2.</text>
</comment>
<keyword evidence="7 14" id="KW-0067">ATP-binding</keyword>
<dbReference type="Pfam" id="PF00549">
    <property type="entry name" value="Ligase_CoA"/>
    <property type="match status" value="1"/>
</dbReference>
<dbReference type="MassIVE" id="A0A2R8Y6Y7"/>
<evidence type="ECO:0000256" key="7">
    <source>
        <dbReference type="ARBA" id="ARBA00022840"/>
    </source>
</evidence>
<comment type="catalytic activity">
    <reaction evidence="12 14">
        <text>succinate + ATP + CoA = succinyl-CoA + ADP + phosphate</text>
        <dbReference type="Rhea" id="RHEA:17661"/>
        <dbReference type="ChEBI" id="CHEBI:30031"/>
        <dbReference type="ChEBI" id="CHEBI:30616"/>
        <dbReference type="ChEBI" id="CHEBI:43474"/>
        <dbReference type="ChEBI" id="CHEBI:57287"/>
        <dbReference type="ChEBI" id="CHEBI:57292"/>
        <dbReference type="ChEBI" id="CHEBI:456216"/>
        <dbReference type="EC" id="6.2.1.5"/>
    </reaction>
</comment>
<reference evidence="23" key="7">
    <citation type="journal article" date="2014" name="J. Proteomics">
        <title>An enzyme assisted RP-RPLC approach for in-depth analysis of human liver phosphoproteome.</title>
        <authorList>
            <person name="Bian Y."/>
            <person name="Song C."/>
            <person name="Cheng K."/>
            <person name="Dong M."/>
            <person name="Wang F."/>
            <person name="Huang J."/>
            <person name="Sun D."/>
            <person name="Wang L."/>
            <person name="Ye M."/>
            <person name="Zou H."/>
        </authorList>
    </citation>
    <scope>IDENTIFICATION BY MASS SPECTROMETRY [LARGE SCALE ANALYSIS]</scope>
</reference>
<protein>
    <recommendedName>
        <fullName evidence="14">Succinate--CoA ligase [ADP-forming] subunit beta, mitochondrial</fullName>
        <ecNumber evidence="14">6.2.1.5</ecNumber>
    </recommendedName>
    <alternativeName>
        <fullName evidence="14">ATP-specific succinyl-CoA synthetase subunit beta</fullName>
        <shortName evidence="14">A-SCS</shortName>
    </alternativeName>
    <alternativeName>
        <fullName evidence="14">Succinyl-CoA synthetase beta-A chain</fullName>
        <shortName evidence="14">SCS-betaA</shortName>
    </alternativeName>
</protein>
<dbReference type="Proteomes" id="UP000005640">
    <property type="component" value="Chromosome 13"/>
</dbReference>
<feature type="binding site" evidence="14">
    <location>
        <position position="293"/>
    </location>
    <ligand>
        <name>Mg(2+)</name>
        <dbReference type="ChEBI" id="CHEBI:18420"/>
    </ligand>
</feature>
<evidence type="ECO:0007829" key="20">
    <source>
        <dbReference type="PubMed" id="15592455"/>
    </source>
</evidence>
<evidence type="ECO:0007829" key="19">
    <source>
        <dbReference type="ProteomicsDB" id="A0A2R8Y6Y7"/>
    </source>
</evidence>
<reference evidence="21" key="5">
    <citation type="journal article" date="2009" name="Science">
        <title>Lysine acetylation targets protein complexes and co-regulates major cellular functions.</title>
        <authorList>
            <person name="Choudhary C."/>
            <person name="Kumar C."/>
            <person name="Gnad F."/>
            <person name="Nielsen M.L."/>
            <person name="Rehman M."/>
            <person name="Walther T.C."/>
            <person name="Olsen J.V."/>
            <person name="Mann M."/>
        </authorList>
    </citation>
    <scope>IDENTIFICATION BY MASS SPECTROMETRY [LARGE SCALE ANALYSIS]</scope>
</reference>
<reference evidence="22" key="6">
    <citation type="journal article" date="2011" name="BMC Syst. Biol.">
        <title>Initial characterization of the human central proteome.</title>
        <authorList>
            <person name="Burkard T.R."/>
            <person name="Planyavsky M."/>
            <person name="Kaupe I."/>
            <person name="Breitwieser F.P."/>
            <person name="Burckstummer T."/>
            <person name="Bennett K.L."/>
            <person name="Superti-Furga G."/>
            <person name="Colinge J."/>
        </authorList>
    </citation>
    <scope>IDENTIFICATION BY MASS SPECTROMETRY [LARGE SCALE ANALYSIS]</scope>
</reference>
<keyword evidence="9" id="KW-0809">Transit peptide</keyword>
<reference evidence="16 17" key="3">
    <citation type="journal article" date="2004" name="Nature">
        <title>Finishing the euchromatic sequence of the human genome.</title>
        <authorList>
            <consortium name="International Human Genome Sequencing Consortium"/>
        </authorList>
    </citation>
    <scope>NUCLEOTIDE SEQUENCE [LARGE SCALE GENOMIC DNA]</scope>
</reference>
<dbReference type="GO" id="GO:0004775">
    <property type="term" value="F:succinate-CoA ligase (ADP-forming) activity"/>
    <property type="evidence" value="ECO:0007669"/>
    <property type="project" value="UniProtKB-UniRule"/>
</dbReference>
<dbReference type="InterPro" id="IPR034723">
    <property type="entry name" value="Succ_CoA_betaA_euk"/>
</dbReference>
<dbReference type="FunFam" id="3.40.50.261:FF:000001">
    <property type="entry name" value="Succinate--CoA ligase [ADP-forming] subunit beta"/>
    <property type="match status" value="1"/>
</dbReference>
<reference evidence="16 17" key="1">
    <citation type="journal article" date="2001" name="Nature">
        <title>Initial sequencing and analysis of the human genome.</title>
        <authorList>
            <consortium name="International Human Genome Sequencing Consortium"/>
            <person name="Lander E.S."/>
            <person name="Linton L.M."/>
            <person name="Birren B."/>
            <person name="Nusbaum C."/>
            <person name="Zody M.C."/>
            <person name="Baldwin J."/>
            <person name="Devon K."/>
            <person name="Dewar K."/>
            <person name="Doyle M."/>
            <person name="FitzHugh W."/>
            <person name="Funke R."/>
            <person name="Gage D."/>
            <person name="Harris K."/>
            <person name="Heaford A."/>
            <person name="Howland J."/>
            <person name="Kann L."/>
            <person name="Lehoczky J."/>
            <person name="LeVine R."/>
            <person name="McEwan P."/>
            <person name="McKernan K."/>
            <person name="Meldrim J."/>
            <person name="Mesirov J.P."/>
            <person name="Miranda C."/>
            <person name="Morris W."/>
            <person name="Naylor J."/>
            <person name="Raymond C."/>
            <person name="Rosetti M."/>
            <person name="Santos R."/>
            <person name="Sheridan A."/>
            <person name="Sougnez C."/>
            <person name="Stange-Thomann N."/>
            <person name="Stojanovic N."/>
            <person name="Subramanian A."/>
            <person name="Wyman D."/>
            <person name="Rogers J."/>
            <person name="Sulston J."/>
            <person name="Ainscough R."/>
            <person name="Beck S."/>
            <person name="Bentley D."/>
            <person name="Burton J."/>
            <person name="Clee C."/>
            <person name="Carter N."/>
            <person name="Coulson A."/>
            <person name="Deadman R."/>
            <person name="Deloukas P."/>
            <person name="Dunham A."/>
            <person name="Dunham I."/>
            <person name="Durbin R."/>
            <person name="French L."/>
            <person name="Grafham D."/>
            <person name="Gregory S."/>
            <person name="Hubbard T."/>
            <person name="Humphray S."/>
            <person name="Hunt A."/>
            <person name="Jones M."/>
            <person name="Lloyd C."/>
            <person name="McMurray A."/>
            <person name="Matthews L."/>
            <person name="Mercer S."/>
            <person name="Milne S."/>
            <person name="Mullikin J.C."/>
            <person name="Mungall A."/>
            <person name="Plumb R."/>
            <person name="Ross M."/>
            <person name="Shownkeen R."/>
            <person name="Sims S."/>
            <person name="Waterston R.H."/>
            <person name="Wilson R.K."/>
            <person name="Hillier L.W."/>
            <person name="McPherson J.D."/>
            <person name="Marra M.A."/>
            <person name="Mardis E.R."/>
            <person name="Fulton L.A."/>
            <person name="Chinwalla A.T."/>
            <person name="Pepin K.H."/>
            <person name="Gish W.R."/>
            <person name="Chissoe S.L."/>
            <person name="Wendl M.C."/>
            <person name="Delehaunty K.D."/>
            <person name="Miner T.L."/>
            <person name="Delehaunty A."/>
            <person name="Kramer J.B."/>
            <person name="Cook L.L."/>
            <person name="Fulton R.S."/>
            <person name="Johnson D.L."/>
            <person name="Minx P.J."/>
            <person name="Clifton S.W."/>
            <person name="Hawkins T."/>
            <person name="Branscomb E."/>
            <person name="Predki P."/>
            <person name="Richardson P."/>
            <person name="Wenning S."/>
            <person name="Slezak T."/>
            <person name="Doggett N."/>
            <person name="Cheng J.F."/>
            <person name="Olsen A."/>
            <person name="Lucas S."/>
            <person name="Elkin C."/>
            <person name="Uberbacher E."/>
            <person name="Frazier M."/>
            <person name="Gibbs R.A."/>
            <person name="Muzny D.M."/>
            <person name="Scherer S.E."/>
            <person name="Bouck J.B."/>
            <person name="Sodergren E.J."/>
            <person name="Worley K.C."/>
            <person name="Rives C.M."/>
            <person name="Gorrell J.H."/>
            <person name="Metzker M.L."/>
            <person name="Naylor S.L."/>
            <person name="Kucherlapati R.S."/>
            <person name="Nelson D.L."/>
            <person name="Weinstock G.M."/>
            <person name="Sakaki Y."/>
            <person name="Fujiyama A."/>
            <person name="Hattori M."/>
            <person name="Yada T."/>
            <person name="Toyoda A."/>
            <person name="Itoh T."/>
            <person name="Kawagoe C."/>
            <person name="Watanabe H."/>
            <person name="Totoki Y."/>
            <person name="Taylor T."/>
            <person name="Weissenbach J."/>
            <person name="Heilig R."/>
            <person name="Saurin W."/>
            <person name="Artiguenave F."/>
            <person name="Brottier P."/>
            <person name="Bruls T."/>
            <person name="Pelletier E."/>
            <person name="Robert C."/>
            <person name="Wincker P."/>
            <person name="Smith D.R."/>
            <person name="Doucette-Stamm L."/>
            <person name="Rubenfield M."/>
            <person name="Weinstock K."/>
            <person name="Lee H.M."/>
            <person name="Dubois J."/>
            <person name="Rosenthal A."/>
            <person name="Platzer M."/>
            <person name="Nyakatura G."/>
            <person name="Taudien S."/>
            <person name="Rump A."/>
            <person name="Yang H."/>
            <person name="Yu J."/>
            <person name="Wang J."/>
            <person name="Huang G."/>
            <person name="Gu J."/>
            <person name="Hood L."/>
            <person name="Rowen L."/>
            <person name="Madan A."/>
            <person name="Qin S."/>
            <person name="Davis R.W."/>
            <person name="Federspiel N.A."/>
            <person name="Abola A.P."/>
            <person name="Proctor M.J."/>
            <person name="Myers R.M."/>
            <person name="Schmutz J."/>
            <person name="Dickson M."/>
            <person name="Grimwood J."/>
            <person name="Cox D.R."/>
            <person name="Olson M.V."/>
            <person name="Kaul R."/>
            <person name="Raymond C."/>
            <person name="Shimizu N."/>
            <person name="Kawasaki K."/>
            <person name="Minoshima S."/>
            <person name="Evans G.A."/>
            <person name="Athanasiou M."/>
            <person name="Schultz R."/>
            <person name="Roe B.A."/>
            <person name="Chen F."/>
            <person name="Pan H."/>
            <person name="Ramser J."/>
            <person name="Lehrach H."/>
            <person name="Reinhardt R."/>
            <person name="McCombie W.R."/>
            <person name="de la Bastide M."/>
            <person name="Dedhia N."/>
            <person name="Blocker H."/>
            <person name="Hornischer K."/>
            <person name="Nordsiek G."/>
            <person name="Agarwala R."/>
            <person name="Aravind L."/>
            <person name="Bailey J.A."/>
            <person name="Bateman A."/>
            <person name="Batzoglou S."/>
            <person name="Birney E."/>
            <person name="Bork P."/>
            <person name="Brown D.G."/>
            <person name="Burge C.B."/>
            <person name="Cerutti L."/>
            <person name="Chen H.C."/>
            <person name="Church D."/>
            <person name="Clamp M."/>
            <person name="Copley R.R."/>
            <person name="Doerks T."/>
            <person name="Eddy S.R."/>
            <person name="Eichler E.E."/>
            <person name="Furey T.S."/>
            <person name="Galagan J."/>
            <person name="Gilbert J.G."/>
            <person name="Harmon C."/>
            <person name="Hayashizaki Y."/>
            <person name="Haussler D."/>
            <person name="Hermjakob H."/>
            <person name="Hokamp K."/>
            <person name="Jang W."/>
            <person name="Johnson L.S."/>
            <person name="Jones T.A."/>
            <person name="Kasif S."/>
            <person name="Kaspryzk A."/>
            <person name="Kennedy S."/>
            <person name="Kent W.J."/>
            <person name="Kitts P."/>
            <person name="Koonin E.V."/>
            <person name="Korf I."/>
            <person name="Kulp D."/>
            <person name="Lancet D."/>
            <person name="Lowe T.M."/>
            <person name="McLysaght A."/>
            <person name="Mikkelsen T."/>
            <person name="Moran J.V."/>
            <person name="Mulder N."/>
            <person name="Pollara V.J."/>
            <person name="Ponting C.P."/>
            <person name="Schuler G."/>
            <person name="Schultz J."/>
            <person name="Slater G."/>
            <person name="Smit A.F."/>
            <person name="Stupka E."/>
            <person name="Szustakowski J."/>
            <person name="Thierry-Mieg D."/>
            <person name="Thierry-Mieg J."/>
            <person name="Wagner L."/>
            <person name="Wallis J."/>
            <person name="Wheeler R."/>
            <person name="Williams A."/>
            <person name="Wolf Y.I."/>
            <person name="Wolfe K.H."/>
            <person name="Yang S.P."/>
            <person name="Yeh R.F."/>
            <person name="Collins F."/>
            <person name="Guyer M.S."/>
            <person name="Peterson J."/>
            <person name="Felsenfeld A."/>
            <person name="Wetterstrand K.A."/>
            <person name="Patrinos A."/>
            <person name="Morgan M.J."/>
            <person name="de Jong P."/>
            <person name="Catanese J.J."/>
            <person name="Osoegawa K."/>
            <person name="Shizuya H."/>
            <person name="Choi S."/>
            <person name="Chen Y.J."/>
        </authorList>
    </citation>
    <scope>NUCLEOTIDE SEQUENCE [LARGE SCALE GENOMIC DNA]</scope>
</reference>
<reference evidence="20" key="4">
    <citation type="journal article" date="2005" name="Nat. Biotechnol.">
        <title>Immunoaffinity profiling of tyrosine phosphorylation in cancer cells.</title>
        <authorList>
            <person name="Rush J."/>
            <person name="Moritz A."/>
            <person name="Lee K.A."/>
            <person name="Guo A."/>
            <person name="Goss V.L."/>
            <person name="Spek E.J."/>
            <person name="Zhang H."/>
            <person name="Zha X.M."/>
            <person name="Polakiewicz R.D."/>
            <person name="Comb M.J."/>
        </authorList>
    </citation>
    <scope>IDENTIFICATION BY MASS SPECTROMETRY [LARGE SCALE ANALYSIS]</scope>
</reference>
<feature type="binding site" evidence="14">
    <location>
        <position position="344"/>
    </location>
    <ligand>
        <name>substrate</name>
        <note>ligand shared with subunit alpha</note>
    </ligand>
</feature>
<dbReference type="Ensembl" id="ENST00000643023.1">
    <property type="protein sequence ID" value="ENSP00000495664.1"/>
    <property type="gene ID" value="ENSG00000136143.17"/>
</dbReference>
<evidence type="ECO:0000256" key="3">
    <source>
        <dbReference type="ARBA" id="ARBA00022532"/>
    </source>
</evidence>
<dbReference type="HAMAP" id="MF_03220">
    <property type="entry name" value="Succ_CoA_betaA_euk"/>
    <property type="match status" value="1"/>
</dbReference>
<reference evidence="16" key="10">
    <citation type="submission" date="2025-09" db="UniProtKB">
        <authorList>
            <consortium name="Ensembl"/>
        </authorList>
    </citation>
    <scope>IDENTIFICATION</scope>
</reference>
<dbReference type="EC" id="6.2.1.5" evidence="14"/>
<name>A0A2R8Y6Y7_HUMAN</name>
<dbReference type="SUPFAM" id="SSF56059">
    <property type="entry name" value="Glutathione synthetase ATP-binding domain-like"/>
    <property type="match status" value="1"/>
</dbReference>
<feature type="binding site" evidence="14">
    <location>
        <begin position="401"/>
        <end position="403"/>
    </location>
    <ligand>
        <name>substrate</name>
        <note>ligand shared with subunit alpha</note>
    </ligand>
</feature>
<dbReference type="EMBL" id="KF510401">
    <property type="status" value="NOT_ANNOTATED_CDS"/>
    <property type="molecule type" value="Genomic_DNA"/>
</dbReference>
<dbReference type="InterPro" id="IPR011761">
    <property type="entry name" value="ATP-grasp"/>
</dbReference>
<comment type="pathway">
    <text evidence="2 14">Carbohydrate metabolism; tricarboxylic acid cycle; succinate from succinyl-CoA (ligase route): step 1/1.</text>
</comment>
<evidence type="ECO:0000256" key="11">
    <source>
        <dbReference type="ARBA" id="ARBA00038794"/>
    </source>
</evidence>
<reference evidence="16 17" key="2">
    <citation type="journal article" date="2004" name="Nature">
        <title>The DNA sequence and analysis of human chromosome 13.</title>
        <authorList>
            <person name="Dunham A."/>
            <person name="Matthews L.H."/>
            <person name="Burton J."/>
            <person name="Ashurst J.L."/>
            <person name="Howe K.L."/>
            <person name="Ashcroft K.J."/>
            <person name="Beare D.M."/>
            <person name="Burford D.C."/>
            <person name="Hunt S.E."/>
            <person name="Griffiths-Jones S."/>
            <person name="Jones M.C."/>
            <person name="Keenan S.J."/>
            <person name="Oliver K."/>
            <person name="Scott C.E."/>
            <person name="Ainscough R."/>
            <person name="Almeida J.P."/>
            <person name="Ambrose K.D."/>
            <person name="Andrews D.T."/>
            <person name="Ashwell R.I."/>
            <person name="Babbage A.K."/>
            <person name="Bagguley C.L."/>
            <person name="Bailey J."/>
            <person name="Bannerjee R."/>
            <person name="Barlow K.F."/>
            <person name="Bates K."/>
            <person name="Beasley H."/>
            <person name="Bird C.P."/>
            <person name="Bray-Allen S."/>
            <person name="Brown A.J."/>
            <person name="Brown J.Y."/>
            <person name="Burrill W."/>
            <person name="Carder C."/>
            <person name="Carter N.P."/>
            <person name="Chapman J.C."/>
            <person name="Clamp M.E."/>
            <person name="Clark S.Y."/>
            <person name="Clarke G."/>
            <person name="Clee C.M."/>
            <person name="Clegg S.C."/>
            <person name="Cobley V."/>
            <person name="Collins J.E."/>
            <person name="Corby N."/>
            <person name="Coville G.J."/>
            <person name="Deloukas P."/>
            <person name="Dhami P."/>
            <person name="Dunham I."/>
            <person name="Dunn M."/>
            <person name="Earthrowl M.E."/>
            <person name="Ellington A.G."/>
            <person name="Faulkner L."/>
            <person name="Frankish A.G."/>
            <person name="Frankland J."/>
            <person name="French L."/>
            <person name="Garner P."/>
            <person name="Garnett J."/>
            <person name="Gilbert J.G."/>
            <person name="Gilson C.J."/>
            <person name="Ghori J."/>
            <person name="Grafham D.V."/>
            <person name="Gribble S.M."/>
            <person name="Griffiths C."/>
            <person name="Hall R.E."/>
            <person name="Hammond S."/>
            <person name="Harley J.L."/>
            <person name="Hart E.A."/>
            <person name="Heath P.D."/>
            <person name="Howden P.J."/>
            <person name="Huckle E.J."/>
            <person name="Hunt P.J."/>
            <person name="Hunt A.R."/>
            <person name="Johnson C."/>
            <person name="Johnson D."/>
            <person name="Kay M."/>
            <person name="Kimberley A.M."/>
            <person name="King A."/>
            <person name="Laird G.K."/>
            <person name="Langford C.J."/>
            <person name="Lawlor S."/>
            <person name="Leongamornlert D.A."/>
            <person name="Lloyd D.M."/>
            <person name="Lloyd C."/>
            <person name="Loveland J.E."/>
            <person name="Lovell J."/>
            <person name="Martin S."/>
            <person name="Mashreghi-Mohammadi M."/>
            <person name="McLaren S.J."/>
            <person name="McMurray A."/>
            <person name="Milne S."/>
            <person name="Moore M.J."/>
            <person name="Nickerson T."/>
            <person name="Palmer S.A."/>
            <person name="Pearce A.V."/>
            <person name="Peck A.I."/>
            <person name="Pelan S."/>
            <person name="Phillimore B."/>
            <person name="Porter K.M."/>
            <person name="Rice C.M."/>
            <person name="Searle S."/>
            <person name="Sehra H.K."/>
            <person name="Shownkeen R."/>
            <person name="Skuce C.D."/>
            <person name="Smith M."/>
            <person name="Steward C.A."/>
            <person name="Sycamore N."/>
            <person name="Tester J."/>
            <person name="Thomas D.W."/>
            <person name="Tracey A."/>
            <person name="Tromans A."/>
            <person name="Tubby B."/>
            <person name="Wall M."/>
            <person name="Wallis J.M."/>
            <person name="West A.P."/>
            <person name="Whitehead S.L."/>
            <person name="Willey D.L."/>
            <person name="Wilming L."/>
            <person name="Wray P.W."/>
            <person name="Wright M.W."/>
            <person name="Young L."/>
            <person name="Coulson A."/>
            <person name="Durbin R."/>
            <person name="Hubbard T."/>
            <person name="Sulston J.E."/>
            <person name="Beck S."/>
            <person name="Bentley D.R."/>
            <person name="Rogers J."/>
            <person name="Ross M.T."/>
        </authorList>
    </citation>
    <scope>NUCLEOTIDE SEQUENCE [LARGE SCALE GENOMIC DNA]</scope>
</reference>
<reference evidence="16" key="9">
    <citation type="submission" date="2025-08" db="UniProtKB">
        <authorList>
            <consortium name="Ensembl"/>
        </authorList>
    </citation>
    <scope>IDENTIFICATION</scope>
</reference>
<dbReference type="OMA" id="ITACDEV"/>
<evidence type="ECO:0007829" key="21">
    <source>
        <dbReference type="PubMed" id="19608861"/>
    </source>
</evidence>
<gene>
    <name evidence="14 16" type="primary">SUCLA2</name>
</gene>
<dbReference type="Antibodypedia" id="23774">
    <property type="antibodies" value="128 antibodies from 28 providers"/>
</dbReference>
<dbReference type="HAMAP" id="MF_00558">
    <property type="entry name" value="Succ_CoA_beta"/>
    <property type="match status" value="1"/>
</dbReference>
<feature type="binding site" evidence="14">
    <location>
        <position position="98"/>
    </location>
    <ligand>
        <name>ATP</name>
        <dbReference type="ChEBI" id="CHEBI:30616"/>
    </ligand>
</feature>
<comment type="function">
    <text evidence="13 14">ATP-specific succinyl-CoA synthetase functions in the citric acid cycle (TCA), coupling the hydrolysis of succinyl-CoA to the synthesis of ATP and thus represents the only step of substrate-level phosphorylation in the TCA. The beta subunit provides nucleotide specificity of the enzyme and binds the substrate succinate, while the binding sites for coenzyme A and phosphate are found in the alpha subunit.</text>
</comment>
<feature type="domain" description="ATP-grasp" evidence="15">
    <location>
        <begin position="61"/>
        <end position="107"/>
    </location>
</feature>
<keyword evidence="3 14" id="KW-0816">Tricarboxylic acid cycle</keyword>
<dbReference type="EMBL" id="AL158196">
    <property type="status" value="NOT_ANNOTATED_CDS"/>
    <property type="molecule type" value="Genomic_DNA"/>
</dbReference>
<dbReference type="Bgee" id="ENSG00000136143">
    <property type="expression patterns" value="Expressed in jejunal mucosa and 212 other cell types or tissues"/>
</dbReference>
<evidence type="ECO:0007829" key="24">
    <source>
        <dbReference type="PubMed" id="25944712"/>
    </source>
</evidence>
<dbReference type="InterPro" id="IPR005811">
    <property type="entry name" value="SUCC_ACL_C"/>
</dbReference>
<dbReference type="GO" id="GO:0006099">
    <property type="term" value="P:tricarboxylic acid cycle"/>
    <property type="evidence" value="ECO:0007669"/>
    <property type="project" value="UniProtKB-UniRule"/>
</dbReference>
<evidence type="ECO:0007829" key="22">
    <source>
        <dbReference type="PubMed" id="21269460"/>
    </source>
</evidence>
<keyword evidence="18 19" id="KW-1267">Proteomics identification</keyword>
<dbReference type="EMBL" id="AL157369">
    <property type="status" value="NOT_ANNOTATED_CDS"/>
    <property type="molecule type" value="Genomic_DNA"/>
</dbReference>
<dbReference type="EMBL" id="AL138959">
    <property type="status" value="NOT_ANNOTATED_CDS"/>
    <property type="molecule type" value="Genomic_DNA"/>
</dbReference>
<evidence type="ECO:0000256" key="10">
    <source>
        <dbReference type="ARBA" id="ARBA00023128"/>
    </source>
</evidence>
<dbReference type="VEuPathDB" id="HostDB:ENSG00000136143"/>
<dbReference type="PROSITE" id="PS01217">
    <property type="entry name" value="SUCCINYL_COA_LIG_3"/>
    <property type="match status" value="1"/>
</dbReference>
<keyword evidence="8 14" id="KW-0460">Magnesium</keyword>
<dbReference type="PANTHER" id="PTHR11815">
    <property type="entry name" value="SUCCINYL-COA SYNTHETASE BETA CHAIN"/>
    <property type="match status" value="1"/>
</dbReference>
<evidence type="ECO:0000313" key="17">
    <source>
        <dbReference type="Proteomes" id="UP000005640"/>
    </source>
</evidence>
<dbReference type="InterPro" id="IPR016102">
    <property type="entry name" value="Succinyl-CoA_synth-like"/>
</dbReference>
<dbReference type="HGNC" id="HGNC:11448">
    <property type="gene designation" value="SUCLA2"/>
</dbReference>
<dbReference type="GO" id="GO:0000287">
    <property type="term" value="F:magnesium ion binding"/>
    <property type="evidence" value="ECO:0007669"/>
    <property type="project" value="UniProtKB-UniRule"/>
</dbReference>
<evidence type="ECO:0000256" key="14">
    <source>
        <dbReference type="HAMAP-Rule" id="MF_03220"/>
    </source>
</evidence>
<dbReference type="Gene3D" id="3.30.1490.20">
    <property type="entry name" value="ATP-grasp fold, A domain"/>
    <property type="match status" value="1"/>
</dbReference>